<evidence type="ECO:0000259" key="2">
    <source>
        <dbReference type="PROSITE" id="PS50104"/>
    </source>
</evidence>
<dbReference type="FunFam" id="3.40.50.10140:FF:000007">
    <property type="entry name" value="Disease resistance protein (TIR-NBS-LRR class)"/>
    <property type="match status" value="1"/>
</dbReference>
<accession>A0AAN9RSA0</accession>
<dbReference type="GO" id="GO:0007165">
    <property type="term" value="P:signal transduction"/>
    <property type="evidence" value="ECO:0007669"/>
    <property type="project" value="InterPro"/>
</dbReference>
<dbReference type="AlphaFoldDB" id="A0AAN9RSA0"/>
<evidence type="ECO:0000313" key="4">
    <source>
        <dbReference type="Proteomes" id="UP001386955"/>
    </source>
</evidence>
<evidence type="ECO:0000313" key="3">
    <source>
        <dbReference type="EMBL" id="KAK7381033.1"/>
    </source>
</evidence>
<comment type="caution">
    <text evidence="3">The sequence shown here is derived from an EMBL/GenBank/DDBJ whole genome shotgun (WGS) entry which is preliminary data.</text>
</comment>
<keyword evidence="4" id="KW-1185">Reference proteome</keyword>
<feature type="domain" description="TIR" evidence="2">
    <location>
        <begin position="14"/>
        <end position="153"/>
    </location>
</feature>
<protein>
    <recommendedName>
        <fullName evidence="2">TIR domain-containing protein</fullName>
    </recommendedName>
</protein>
<dbReference type="SUPFAM" id="SSF52200">
    <property type="entry name" value="Toll/Interleukin receptor TIR domain"/>
    <property type="match status" value="1"/>
</dbReference>
<dbReference type="PROSITE" id="PS50104">
    <property type="entry name" value="TIR"/>
    <property type="match status" value="1"/>
</dbReference>
<reference evidence="3 4" key="1">
    <citation type="submission" date="2024-01" db="EMBL/GenBank/DDBJ databases">
        <title>The genomes of 5 underutilized Papilionoideae crops provide insights into root nodulation and disease resistanc.</title>
        <authorList>
            <person name="Jiang F."/>
        </authorList>
    </citation>
    <scope>NUCLEOTIDE SEQUENCE [LARGE SCALE GENOMIC DNA]</scope>
    <source>
        <strain evidence="3">DUOXIRENSHENG_FW03</strain>
        <tissue evidence="3">Leaves</tissue>
    </source>
</reference>
<dbReference type="PANTHER" id="PTHR32009">
    <property type="entry name" value="TMV RESISTANCE PROTEIN N-LIKE"/>
    <property type="match status" value="1"/>
</dbReference>
<dbReference type="Gene3D" id="3.40.50.10140">
    <property type="entry name" value="Toll/interleukin-1 receptor homology (TIR) domain"/>
    <property type="match status" value="1"/>
</dbReference>
<dbReference type="EMBL" id="JAYMYS010000009">
    <property type="protein sequence ID" value="KAK7381033.1"/>
    <property type="molecule type" value="Genomic_DNA"/>
</dbReference>
<sequence length="175" mass="20093">MAAQSSLSSFSYRFTYDVFLSFRGEDTRYGFTGNLYKVLYNKGIHTFMDDQELPTGDQITSAIEKAIEESRIFIIVLSQNYASSSFCLNELVYILKFSKQKGLLVFSVFYMVEPSDVRHQKGSFGKALANHEKKYKAEKEMLDTWKKALRQVANLSGKHFKNGYLSSTVIFFSVF</sequence>
<organism evidence="3 4">
    <name type="scientific">Psophocarpus tetragonolobus</name>
    <name type="common">Winged bean</name>
    <name type="synonym">Dolichos tetragonolobus</name>
    <dbReference type="NCBI Taxonomy" id="3891"/>
    <lineage>
        <taxon>Eukaryota</taxon>
        <taxon>Viridiplantae</taxon>
        <taxon>Streptophyta</taxon>
        <taxon>Embryophyta</taxon>
        <taxon>Tracheophyta</taxon>
        <taxon>Spermatophyta</taxon>
        <taxon>Magnoliopsida</taxon>
        <taxon>eudicotyledons</taxon>
        <taxon>Gunneridae</taxon>
        <taxon>Pentapetalae</taxon>
        <taxon>rosids</taxon>
        <taxon>fabids</taxon>
        <taxon>Fabales</taxon>
        <taxon>Fabaceae</taxon>
        <taxon>Papilionoideae</taxon>
        <taxon>50 kb inversion clade</taxon>
        <taxon>NPAAA clade</taxon>
        <taxon>indigoferoid/millettioid clade</taxon>
        <taxon>Phaseoleae</taxon>
        <taxon>Psophocarpus</taxon>
    </lineage>
</organism>
<dbReference type="InterPro" id="IPR000157">
    <property type="entry name" value="TIR_dom"/>
</dbReference>
<evidence type="ECO:0000256" key="1">
    <source>
        <dbReference type="ARBA" id="ARBA00023027"/>
    </source>
</evidence>
<keyword evidence="1" id="KW-0520">NAD</keyword>
<proteinExistence type="predicted"/>
<dbReference type="SMART" id="SM00255">
    <property type="entry name" value="TIR"/>
    <property type="match status" value="1"/>
</dbReference>
<gene>
    <name evidence="3" type="ORF">VNO78_33557</name>
</gene>
<name>A0AAN9RSA0_PSOTE</name>
<dbReference type="PANTHER" id="PTHR32009:SF144">
    <property type="entry name" value="RESISTANCE PROTEIN (TIR-NBS-LRR CLASS), PUTATIVE-RELATED"/>
    <property type="match status" value="1"/>
</dbReference>
<dbReference type="Proteomes" id="UP001386955">
    <property type="component" value="Unassembled WGS sequence"/>
</dbReference>
<dbReference type="InterPro" id="IPR035897">
    <property type="entry name" value="Toll_tir_struct_dom_sf"/>
</dbReference>
<dbReference type="Pfam" id="PF01582">
    <property type="entry name" value="TIR"/>
    <property type="match status" value="1"/>
</dbReference>